<sequence>MILNITKNGTEYHGMDESDAISQGIHKEYLAEKINHQYAEIIESRRNDYVVESDQIYMEWQFDKTAEKEQQWRDKVAEIKARYPLPPKA</sequence>
<organism evidence="1 2">
    <name type="scientific">Vibrio tetraodonis subsp. pristinus</name>
    <dbReference type="NCBI Taxonomy" id="2695891"/>
    <lineage>
        <taxon>Bacteria</taxon>
        <taxon>Pseudomonadati</taxon>
        <taxon>Pseudomonadota</taxon>
        <taxon>Gammaproteobacteria</taxon>
        <taxon>Vibrionales</taxon>
        <taxon>Vibrionaceae</taxon>
        <taxon>Vibrio</taxon>
    </lineage>
</organism>
<reference evidence="1 2" key="1">
    <citation type="submission" date="2020-01" db="EMBL/GenBank/DDBJ databases">
        <title>Draft Genome Sequence of Vibrio sp. strain OCN044, Isolated from a Healthy Coral at Palmyra Atoll.</title>
        <authorList>
            <person name="Videau P."/>
            <person name="Loughran R."/>
            <person name="Esquivel A."/>
            <person name="Deadmond M."/>
            <person name="Paddock B.E."/>
            <person name="Saw J.H."/>
            <person name="Ushijima B."/>
        </authorList>
    </citation>
    <scope>NUCLEOTIDE SEQUENCE [LARGE SCALE GENOMIC DNA]</scope>
    <source>
        <strain evidence="1 2">OCN044</strain>
    </source>
</reference>
<name>A0A6L8LZE0_9VIBR</name>
<dbReference type="Proteomes" id="UP000478571">
    <property type="component" value="Unassembled WGS sequence"/>
</dbReference>
<protein>
    <recommendedName>
        <fullName evidence="3">Phage protein</fullName>
    </recommendedName>
</protein>
<dbReference type="AlphaFoldDB" id="A0A6L8LZE0"/>
<evidence type="ECO:0000313" key="2">
    <source>
        <dbReference type="Proteomes" id="UP000478571"/>
    </source>
</evidence>
<accession>A0A6L8LZE0</accession>
<dbReference type="EMBL" id="WWEU01000009">
    <property type="protein sequence ID" value="MYM61125.1"/>
    <property type="molecule type" value="Genomic_DNA"/>
</dbReference>
<proteinExistence type="predicted"/>
<gene>
    <name evidence="1" type="ORF">GTG28_18000</name>
</gene>
<comment type="caution">
    <text evidence="1">The sequence shown here is derived from an EMBL/GenBank/DDBJ whole genome shotgun (WGS) entry which is preliminary data.</text>
</comment>
<evidence type="ECO:0008006" key="3">
    <source>
        <dbReference type="Google" id="ProtNLM"/>
    </source>
</evidence>
<keyword evidence="2" id="KW-1185">Reference proteome</keyword>
<evidence type="ECO:0000313" key="1">
    <source>
        <dbReference type="EMBL" id="MYM61125.1"/>
    </source>
</evidence>
<dbReference type="RefSeq" id="WP_202408695.1">
    <property type="nucleotide sequence ID" value="NZ_WWEU01000009.1"/>
</dbReference>